<protein>
    <recommendedName>
        <fullName evidence="4">Nudix hydrolase domain-containing protein</fullName>
    </recommendedName>
</protein>
<dbReference type="SUPFAM" id="SSF55811">
    <property type="entry name" value="Nudix"/>
    <property type="match status" value="1"/>
</dbReference>
<comment type="caution">
    <text evidence="5">The sequence shown here is derived from an EMBL/GenBank/DDBJ whole genome shotgun (WGS) entry which is preliminary data.</text>
</comment>
<dbReference type="Gene3D" id="3.90.79.10">
    <property type="entry name" value="Nucleoside Triphosphate Pyrophosphohydrolase"/>
    <property type="match status" value="1"/>
</dbReference>
<dbReference type="AlphaFoldDB" id="A0A8J3M562"/>
<dbReference type="RefSeq" id="WP_189678635.1">
    <property type="nucleotide sequence ID" value="NZ_BNCJ01000001.1"/>
</dbReference>
<dbReference type="InterPro" id="IPR015797">
    <property type="entry name" value="NUDIX_hydrolase-like_dom_sf"/>
</dbReference>
<evidence type="ECO:0000313" key="6">
    <source>
        <dbReference type="Proteomes" id="UP000626220"/>
    </source>
</evidence>
<evidence type="ECO:0000256" key="1">
    <source>
        <dbReference type="ARBA" id="ARBA00001946"/>
    </source>
</evidence>
<dbReference type="InterPro" id="IPR020084">
    <property type="entry name" value="NUDIX_hydrolase_CS"/>
</dbReference>
<evidence type="ECO:0000256" key="2">
    <source>
        <dbReference type="ARBA" id="ARBA00022801"/>
    </source>
</evidence>
<dbReference type="PANTHER" id="PTHR43736">
    <property type="entry name" value="ADP-RIBOSE PYROPHOSPHATASE"/>
    <property type="match status" value="1"/>
</dbReference>
<feature type="domain" description="Nudix hydrolase" evidence="4">
    <location>
        <begin position="4"/>
        <end position="134"/>
    </location>
</feature>
<keyword evidence="6" id="KW-1185">Reference proteome</keyword>
<dbReference type="CDD" id="cd04673">
    <property type="entry name" value="NUDIX_ADPRase"/>
    <property type="match status" value="1"/>
</dbReference>
<reference evidence="5" key="1">
    <citation type="journal article" date="2014" name="Int. J. Syst. Evol. Microbiol.">
        <title>Complete genome sequence of Corynebacterium casei LMG S-19264T (=DSM 44701T), isolated from a smear-ripened cheese.</title>
        <authorList>
            <consortium name="US DOE Joint Genome Institute (JGI-PGF)"/>
            <person name="Walter F."/>
            <person name="Albersmeier A."/>
            <person name="Kalinowski J."/>
            <person name="Ruckert C."/>
        </authorList>
    </citation>
    <scope>NUCLEOTIDE SEQUENCE</scope>
    <source>
        <strain evidence="5">KCTC 42650</strain>
    </source>
</reference>
<dbReference type="PROSITE" id="PS51462">
    <property type="entry name" value="NUDIX"/>
    <property type="match status" value="1"/>
</dbReference>
<evidence type="ECO:0000256" key="3">
    <source>
        <dbReference type="RuleBase" id="RU003476"/>
    </source>
</evidence>
<evidence type="ECO:0000313" key="5">
    <source>
        <dbReference type="EMBL" id="GHF37637.1"/>
    </source>
</evidence>
<name>A0A8J3M562_9RHOB</name>
<dbReference type="PANTHER" id="PTHR43736:SF1">
    <property type="entry name" value="DIHYDRONEOPTERIN TRIPHOSPHATE DIPHOSPHATASE"/>
    <property type="match status" value="1"/>
</dbReference>
<gene>
    <name evidence="5" type="ORF">GCM10017056_06960</name>
</gene>
<dbReference type="GO" id="GO:0016787">
    <property type="term" value="F:hydrolase activity"/>
    <property type="evidence" value="ECO:0007669"/>
    <property type="project" value="UniProtKB-KW"/>
</dbReference>
<dbReference type="Pfam" id="PF00293">
    <property type="entry name" value="NUDIX"/>
    <property type="match status" value="1"/>
</dbReference>
<dbReference type="PROSITE" id="PS00893">
    <property type="entry name" value="NUDIX_BOX"/>
    <property type="match status" value="1"/>
</dbReference>
<dbReference type="Proteomes" id="UP000626220">
    <property type="component" value="Unassembled WGS sequence"/>
</dbReference>
<sequence>MSRIPLLASLAVVLKDDHVLLARRERGGVMLWGFPGGHVEWGETAMAAAVRELAEETGVTATAERYLTNVDVLIAGTNGATQVHYLLAAVLCRYVEGTPLAADDIAEARWVPFADVLGARLTLHDQVAEVLTLARAVG</sequence>
<reference evidence="5" key="2">
    <citation type="submission" date="2020-09" db="EMBL/GenBank/DDBJ databases">
        <authorList>
            <person name="Sun Q."/>
            <person name="Kim S."/>
        </authorList>
    </citation>
    <scope>NUCLEOTIDE SEQUENCE</scope>
    <source>
        <strain evidence="5">KCTC 42650</strain>
    </source>
</reference>
<dbReference type="PRINTS" id="PR00502">
    <property type="entry name" value="NUDIXFAMILY"/>
</dbReference>
<dbReference type="EMBL" id="BNCJ01000001">
    <property type="protein sequence ID" value="GHF37637.1"/>
    <property type="molecule type" value="Genomic_DNA"/>
</dbReference>
<evidence type="ECO:0000259" key="4">
    <source>
        <dbReference type="PROSITE" id="PS51462"/>
    </source>
</evidence>
<dbReference type="InterPro" id="IPR000086">
    <property type="entry name" value="NUDIX_hydrolase_dom"/>
</dbReference>
<dbReference type="InterPro" id="IPR020476">
    <property type="entry name" value="Nudix_hydrolase"/>
</dbReference>
<comment type="cofactor">
    <cofactor evidence="1">
        <name>Mg(2+)</name>
        <dbReference type="ChEBI" id="CHEBI:18420"/>
    </cofactor>
</comment>
<comment type="similarity">
    <text evidence="3">Belongs to the Nudix hydrolase family.</text>
</comment>
<accession>A0A8J3M562</accession>
<keyword evidence="2 3" id="KW-0378">Hydrolase</keyword>
<organism evidence="5 6">
    <name type="scientific">Seohaeicola zhoushanensis</name>
    <dbReference type="NCBI Taxonomy" id="1569283"/>
    <lineage>
        <taxon>Bacteria</taxon>
        <taxon>Pseudomonadati</taxon>
        <taxon>Pseudomonadota</taxon>
        <taxon>Alphaproteobacteria</taxon>
        <taxon>Rhodobacterales</taxon>
        <taxon>Roseobacteraceae</taxon>
        <taxon>Seohaeicola</taxon>
    </lineage>
</organism>
<proteinExistence type="inferred from homology"/>